<comment type="caution">
    <text evidence="1">The sequence shown here is derived from an EMBL/GenBank/DDBJ whole genome shotgun (WGS) entry which is preliminary data.</text>
</comment>
<keyword evidence="2" id="KW-1185">Reference proteome</keyword>
<dbReference type="EMBL" id="JABWGN010000026">
    <property type="protein sequence ID" value="NUW38094.1"/>
    <property type="molecule type" value="Genomic_DNA"/>
</dbReference>
<accession>A0A7Y6IJP0</accession>
<dbReference type="Pfam" id="PF10049">
    <property type="entry name" value="DUF2283"/>
    <property type="match status" value="1"/>
</dbReference>
<organism evidence="1 2">
    <name type="scientific">Nonomuraea montanisoli</name>
    <dbReference type="NCBI Taxonomy" id="2741721"/>
    <lineage>
        <taxon>Bacteria</taxon>
        <taxon>Bacillati</taxon>
        <taxon>Actinomycetota</taxon>
        <taxon>Actinomycetes</taxon>
        <taxon>Streptosporangiales</taxon>
        <taxon>Streptosporangiaceae</taxon>
        <taxon>Nonomuraea</taxon>
    </lineage>
</organism>
<protein>
    <submittedName>
        <fullName evidence="1">DUF2283 domain-containing protein</fullName>
    </submittedName>
</protein>
<gene>
    <name evidence="1" type="ORF">HTZ77_42850</name>
</gene>
<reference evidence="1 2" key="1">
    <citation type="submission" date="2020-06" db="EMBL/GenBank/DDBJ databases">
        <title>Nonomuraea sp. SMC257, a novel actinomycete isolated from soil.</title>
        <authorList>
            <person name="Chanama M."/>
        </authorList>
    </citation>
    <scope>NUCLEOTIDE SEQUENCE [LARGE SCALE GENOMIC DNA]</scope>
    <source>
        <strain evidence="1 2">SMC257</strain>
    </source>
</reference>
<sequence length="100" mass="10816">MAPEQGFLVRGLSVCRNKDAILPTPLPTGDPVTLEKHPGTWTYDPEAGAAYVYLRGPIAQGGVARTVTMDEATVNLDLDAEGRVIGIEILAEWPEQEKRA</sequence>
<dbReference type="InterPro" id="IPR019270">
    <property type="entry name" value="DUF2283"/>
</dbReference>
<evidence type="ECO:0000313" key="2">
    <source>
        <dbReference type="Proteomes" id="UP000586042"/>
    </source>
</evidence>
<proteinExistence type="predicted"/>
<dbReference type="RefSeq" id="WP_175595535.1">
    <property type="nucleotide sequence ID" value="NZ_JABWGN010000026.1"/>
</dbReference>
<evidence type="ECO:0000313" key="1">
    <source>
        <dbReference type="EMBL" id="NUW38094.1"/>
    </source>
</evidence>
<dbReference type="AlphaFoldDB" id="A0A7Y6IJP0"/>
<dbReference type="Proteomes" id="UP000586042">
    <property type="component" value="Unassembled WGS sequence"/>
</dbReference>
<name>A0A7Y6IJP0_9ACTN</name>